<feature type="region of interest" description="Disordered" evidence="7">
    <location>
        <begin position="1100"/>
        <end position="1137"/>
    </location>
</feature>
<dbReference type="Proteomes" id="UP000554482">
    <property type="component" value="Unassembled WGS sequence"/>
</dbReference>
<feature type="region of interest" description="Disordered" evidence="7">
    <location>
        <begin position="416"/>
        <end position="435"/>
    </location>
</feature>
<dbReference type="SMART" id="SM00543">
    <property type="entry name" value="MIF4G"/>
    <property type="match status" value="1"/>
</dbReference>
<proteinExistence type="inferred from homology"/>
<feature type="compositionally biased region" description="Polar residues" evidence="7">
    <location>
        <begin position="226"/>
        <end position="248"/>
    </location>
</feature>
<dbReference type="FunFam" id="1.25.40.180:FF:000034">
    <property type="entry name" value="Eukaryotic translation initiation factor 4G"/>
    <property type="match status" value="1"/>
</dbReference>
<feature type="compositionally biased region" description="Basic and acidic residues" evidence="7">
    <location>
        <begin position="763"/>
        <end position="784"/>
    </location>
</feature>
<dbReference type="Pfam" id="PF02854">
    <property type="entry name" value="MIF4G"/>
    <property type="match status" value="1"/>
</dbReference>
<evidence type="ECO:0000256" key="3">
    <source>
        <dbReference type="ARBA" id="ARBA00022845"/>
    </source>
</evidence>
<evidence type="ECO:0000259" key="8">
    <source>
        <dbReference type="PROSITE" id="PS51366"/>
    </source>
</evidence>
<protein>
    <recommendedName>
        <fullName evidence="5">Eukaryotic translation initiation factor 4G</fullName>
    </recommendedName>
</protein>
<dbReference type="SMART" id="SM00544">
    <property type="entry name" value="MA3"/>
    <property type="match status" value="1"/>
</dbReference>
<feature type="compositionally biased region" description="Gly residues" evidence="7">
    <location>
        <begin position="47"/>
        <end position="57"/>
    </location>
</feature>
<evidence type="ECO:0000256" key="2">
    <source>
        <dbReference type="ARBA" id="ARBA00022540"/>
    </source>
</evidence>
<dbReference type="FunFam" id="1.25.40.180:FF:000024">
    <property type="entry name" value="Eukaryotic translation initiation factor 4G"/>
    <property type="match status" value="1"/>
</dbReference>
<feature type="compositionally biased region" description="Low complexity" evidence="7">
    <location>
        <begin position="588"/>
        <end position="612"/>
    </location>
</feature>
<accession>A0A7J6WXI5</accession>
<dbReference type="OrthoDB" id="514777at2759"/>
<feature type="compositionally biased region" description="Basic and acidic residues" evidence="7">
    <location>
        <begin position="1000"/>
        <end position="1021"/>
    </location>
</feature>
<dbReference type="PROSITE" id="PS51366">
    <property type="entry name" value="MI"/>
    <property type="match status" value="1"/>
</dbReference>
<comment type="similarity">
    <text evidence="1">Belongs to the eukaryotic initiation factor 4G family.</text>
</comment>
<feature type="compositionally biased region" description="Low complexity" evidence="7">
    <location>
        <begin position="671"/>
        <end position="687"/>
    </location>
</feature>
<dbReference type="GO" id="GO:0006417">
    <property type="term" value="P:regulation of translation"/>
    <property type="evidence" value="ECO:0007669"/>
    <property type="project" value="UniProtKB-KW"/>
</dbReference>
<dbReference type="InterPro" id="IPR003891">
    <property type="entry name" value="Initiation_fac_eIF4g_MI"/>
</dbReference>
<feature type="compositionally biased region" description="Polar residues" evidence="7">
    <location>
        <begin position="728"/>
        <end position="739"/>
    </location>
</feature>
<evidence type="ECO:0000256" key="5">
    <source>
        <dbReference type="ARBA" id="ARBA00067320"/>
    </source>
</evidence>
<comment type="caution">
    <text evidence="9">The sequence shown here is derived from an EMBL/GenBank/DDBJ whole genome shotgun (WGS) entry which is preliminary data.</text>
</comment>
<evidence type="ECO:0000256" key="6">
    <source>
        <dbReference type="SAM" id="Coils"/>
    </source>
</evidence>
<feature type="compositionally biased region" description="Basic and acidic residues" evidence="7">
    <location>
        <begin position="619"/>
        <end position="644"/>
    </location>
</feature>
<feature type="region of interest" description="Disordered" evidence="7">
    <location>
        <begin position="588"/>
        <end position="906"/>
    </location>
</feature>
<feature type="coiled-coil region" evidence="6">
    <location>
        <begin position="1326"/>
        <end position="1355"/>
    </location>
</feature>
<sequence>FIEKKIIKVGYMSFNQSKGEKNDFQYRKTGRSGNSANNNQRNSFQGSTGGGKGGGGNAPPPQSSSASLGSNRSFNKRSGNNGQGGGQSQSRVNVSNSYSEVNNTSSVARPGQNGAHVQPPLSGISDGPAPGVVTKPTTNPPAPRSARPAPKAPSSQSTTGIADSVAPSTPAKAEPKSFQLQFGSISPGVVNGMQIPARTSSAPPNLDEQKRDQARHDSVRAAPTMPITSGSKQQQPPKVAGSNKQSVTGEPHAAPSQARREVHAQVPPASGTTVSQKPSVLPIPGISMSVPFQSQVSVPFGGSISHIQSHGISTTSVPMPIPLPVGSAGQMPQQVFVPTHPLQTQGIIPQGPNLNFPTPIGHQMPPPIGNMGMGVSPQFPQQQAGKFGALRKTVKITHPETHEELKLDKRMDLYMDGASGPRSQPNAPPQSQPVPTFTTPHFNYYPPMQTNSYYFSSPQTAVPLPNTQMTTGPQATRYNNYSVGQGPPAVTYKNPASLNPLPSAKNGSQVHSSAEASNIEHAHDPQTVTVSTPLPSVQFTVKPAVVSVGTSSVTSSAPVIEKVESPKLLRAPKEGSTLQSHSAIASAAVSAPRLSTSISSSATASLSEESASVMTGPEGRPKEIIKRSESFKDRQNKGGRKDTRNAQIQNQEDTSPRLSRDVKKSSDTMQSPPSEMVESSSPFVSFPLQGLKHANSLNDGNSVEGHASLGTSGKTLVSSARPLADPSDSASNDIQNQDGDISRIASKETDLHSEGTILDSLDVSEHSKQELGEVQPKRECRTVEESTELIEGTKDSSNDLETLSEPTFSEGNRQLGVDCDVKDTTDGEETGSVGSEQKFEGVGHCDSEVERITDNFVNSSDSVDAQVAPSSCDSSTSSHDDSSSICNNHRDSQDPHADLNTVSSDVSLKDETKILESISGDLISTSVSVSKDKNTSETNRGKNNAAKVKKKRKDILKAADAAGSTSDLYMAYKGPEEKQENLAASENADNSSSFDFKQAPADDKEKDITTGEEDGQIKAEPDDWEDAADLSTPKLKPSGNQTEDGKNSKKYSRDFLLTLSEQCTDLPAGFEIGSDIAEALMSVQVGISHLVEREMYLNTGRIDRPSGGPRSDRRGSGMVEEDKWNKSPGSFISGRDPRLEVGHGGPVVGIRPGQGGNHGVLRNPRGQATGQYVSGILSGPMLSLASQGGMQRSHSDADRWQRAAGFHKGLIPSPQTPLQVMHKAEKKYEIRKVSDIEEAKQRQLKGILNKLTPQNFEKLFEQVKEVNIDNAVTLTGVISQIFDKALMEPTFCEMYANFCSHLAGELPDFSEDNEKITFKRLLLNKCQEEFERGEREQAEADRVEEEGEVKCSEEEREEKRIQARRRMLGNIRLIGELYKKRMLTERIMHECIKKLLGQHQNQNPDEEDVEALCKLMSTIGEMIDHPKAKEHMDAYFDKMLKFSNNMNVSSRVRFMLKDSIDLRKNKWQQRRKVEGPKKIDEVHRDAAQERHAQATRLARGPSMGSSARRGQPMDFSPRGSTVMTSPNAQMGSFRGYPSQARGYVQDVRMDERHSFESRTLSVPLSQRPLDDNSITLVPQGGLARGMSVRGQPLMSGVPLVDMIPVDPRRFAAGPNGYSSTLERTPYGREEALPRYLPERSIAMPAYEQSNLQERSAYFGSRDLRSSDRSLDRSMAASASHVLGASTVPLAHVAPEKNWPEERLRDMCFSAIREFYSAKDKEEVALCIKELNSPSFYPSMVSIWVTDSFERKDLERDLLAKLLVDLTKPRDSLLNPVQLIKGFESVLATLEDAVNDAPKAAEFLGRILAKVILENVVPLRDIGRLIHEGGEEPGRLLEIGLASEVLGSILEIIKSEKGDSGLNEIRTSSNLRLEDFRPPDPIKSRKLEAFF</sequence>
<feature type="compositionally biased region" description="Basic and acidic residues" evidence="7">
    <location>
        <begin position="878"/>
        <end position="897"/>
    </location>
</feature>
<dbReference type="SUPFAM" id="SSF48371">
    <property type="entry name" value="ARM repeat"/>
    <property type="match status" value="2"/>
</dbReference>
<keyword evidence="2 9" id="KW-0396">Initiation factor</keyword>
<keyword evidence="4" id="KW-0648">Protein biosynthesis</keyword>
<feature type="compositionally biased region" description="Basic and acidic residues" evidence="7">
    <location>
        <begin position="1110"/>
        <end position="1125"/>
    </location>
</feature>
<dbReference type="GO" id="GO:0016281">
    <property type="term" value="C:eukaryotic translation initiation factor 4F complex"/>
    <property type="evidence" value="ECO:0007669"/>
    <property type="project" value="TreeGrafter"/>
</dbReference>
<feature type="region of interest" description="Disordered" evidence="7">
    <location>
        <begin position="1467"/>
        <end position="1516"/>
    </location>
</feature>
<reference evidence="9 10" key="1">
    <citation type="submission" date="2020-06" db="EMBL/GenBank/DDBJ databases">
        <title>Transcriptomic and genomic resources for Thalictrum thalictroides and T. hernandezii: Facilitating candidate gene discovery in an emerging model plant lineage.</title>
        <authorList>
            <person name="Arias T."/>
            <person name="Riano-Pachon D.M."/>
            <person name="Di Stilio V.S."/>
        </authorList>
    </citation>
    <scope>NUCLEOTIDE SEQUENCE [LARGE SCALE GENOMIC DNA]</scope>
    <source>
        <strain evidence="10">cv. WT478/WT964</strain>
        <tissue evidence="9">Leaves</tissue>
    </source>
</reference>
<feature type="compositionally biased region" description="Polar residues" evidence="7">
    <location>
        <begin position="982"/>
        <end position="995"/>
    </location>
</feature>
<dbReference type="InterPro" id="IPR003890">
    <property type="entry name" value="MIF4G-like_typ-3"/>
</dbReference>
<feature type="compositionally biased region" description="Polar residues" evidence="7">
    <location>
        <begin position="31"/>
        <end position="45"/>
    </location>
</feature>
<name>A0A7J6WXI5_THATH</name>
<feature type="compositionally biased region" description="Polar residues" evidence="7">
    <location>
        <begin position="709"/>
        <end position="718"/>
    </location>
</feature>
<feature type="compositionally biased region" description="Basic and acidic residues" evidence="7">
    <location>
        <begin position="207"/>
        <end position="219"/>
    </location>
</feature>
<feature type="region of interest" description="Disordered" evidence="7">
    <location>
        <begin position="919"/>
        <end position="1048"/>
    </location>
</feature>
<feature type="compositionally biased region" description="Basic and acidic residues" evidence="7">
    <location>
        <begin position="654"/>
        <end position="666"/>
    </location>
</feature>
<dbReference type="GO" id="GO:0003729">
    <property type="term" value="F:mRNA binding"/>
    <property type="evidence" value="ECO:0007669"/>
    <property type="project" value="TreeGrafter"/>
</dbReference>
<evidence type="ECO:0000256" key="1">
    <source>
        <dbReference type="ARBA" id="ARBA00005775"/>
    </source>
</evidence>
<dbReference type="Pfam" id="PF02847">
    <property type="entry name" value="MA3"/>
    <property type="match status" value="1"/>
</dbReference>
<dbReference type="PANTHER" id="PTHR23253:SF9">
    <property type="entry name" value="EUKARYOTIC TRANSLATION INITIATION FACTOR 4 GAMMA 2"/>
    <property type="match status" value="1"/>
</dbReference>
<keyword evidence="10" id="KW-1185">Reference proteome</keyword>
<keyword evidence="6" id="KW-0175">Coiled coil</keyword>
<gene>
    <name evidence="9" type="ORF">FRX31_009105</name>
</gene>
<feature type="compositionally biased region" description="Polar residues" evidence="7">
    <location>
        <begin position="799"/>
        <end position="812"/>
    </location>
</feature>
<feature type="non-terminal residue" evidence="9">
    <location>
        <position position="1"/>
    </location>
</feature>
<feature type="compositionally biased region" description="Basic and acidic residues" evidence="7">
    <location>
        <begin position="1471"/>
        <end position="1492"/>
    </location>
</feature>
<evidence type="ECO:0000256" key="4">
    <source>
        <dbReference type="ARBA" id="ARBA00022917"/>
    </source>
</evidence>
<evidence type="ECO:0000256" key="7">
    <source>
        <dbReference type="SAM" id="MobiDB-lite"/>
    </source>
</evidence>
<feature type="compositionally biased region" description="Low complexity" evidence="7">
    <location>
        <begin position="88"/>
        <end position="107"/>
    </location>
</feature>
<dbReference type="Gene3D" id="1.25.40.180">
    <property type="match status" value="2"/>
</dbReference>
<feature type="region of interest" description="Disordered" evidence="7">
    <location>
        <begin position="501"/>
        <end position="530"/>
    </location>
</feature>
<dbReference type="PANTHER" id="PTHR23253">
    <property type="entry name" value="EUKARYOTIC TRANSLATION INITIATION FACTOR 4 GAMMA"/>
    <property type="match status" value="1"/>
</dbReference>
<dbReference type="GO" id="GO:0003743">
    <property type="term" value="F:translation initiation factor activity"/>
    <property type="evidence" value="ECO:0007669"/>
    <property type="project" value="UniProtKB-KW"/>
</dbReference>
<keyword evidence="3" id="KW-0810">Translation regulation</keyword>
<feature type="region of interest" description="Disordered" evidence="7">
    <location>
        <begin position="13"/>
        <end position="278"/>
    </location>
</feature>
<dbReference type="InterPro" id="IPR016024">
    <property type="entry name" value="ARM-type_fold"/>
</dbReference>
<feature type="compositionally biased region" description="Low complexity" evidence="7">
    <location>
        <begin position="144"/>
        <end position="157"/>
    </location>
</feature>
<feature type="domain" description="MI" evidence="8">
    <location>
        <begin position="1702"/>
        <end position="1826"/>
    </location>
</feature>
<feature type="compositionally biased region" description="Basic and acidic residues" evidence="7">
    <location>
        <begin position="837"/>
        <end position="853"/>
    </location>
</feature>
<evidence type="ECO:0000313" key="10">
    <source>
        <dbReference type="Proteomes" id="UP000554482"/>
    </source>
</evidence>
<feature type="compositionally biased region" description="Polar residues" evidence="7">
    <location>
        <begin position="63"/>
        <end position="73"/>
    </location>
</feature>
<dbReference type="EMBL" id="JABWDY010009588">
    <property type="protein sequence ID" value="KAF5201308.1"/>
    <property type="molecule type" value="Genomic_DNA"/>
</dbReference>
<evidence type="ECO:0000313" key="9">
    <source>
        <dbReference type="EMBL" id="KAF5201308.1"/>
    </source>
</evidence>
<feature type="compositionally biased region" description="Polar residues" evidence="7">
    <location>
        <begin position="505"/>
        <end position="516"/>
    </location>
</feature>
<organism evidence="9 10">
    <name type="scientific">Thalictrum thalictroides</name>
    <name type="common">Rue-anemone</name>
    <name type="synonym">Anemone thalictroides</name>
    <dbReference type="NCBI Taxonomy" id="46969"/>
    <lineage>
        <taxon>Eukaryota</taxon>
        <taxon>Viridiplantae</taxon>
        <taxon>Streptophyta</taxon>
        <taxon>Embryophyta</taxon>
        <taxon>Tracheophyta</taxon>
        <taxon>Spermatophyta</taxon>
        <taxon>Magnoliopsida</taxon>
        <taxon>Ranunculales</taxon>
        <taxon>Ranunculaceae</taxon>
        <taxon>Thalictroideae</taxon>
        <taxon>Thalictrum</taxon>
    </lineage>
</organism>